<dbReference type="InterPro" id="IPR021744">
    <property type="entry name" value="CbiG_N"/>
</dbReference>
<dbReference type="SUPFAM" id="SSF53790">
    <property type="entry name" value="Tetrapyrrole methylase"/>
    <property type="match status" value="1"/>
</dbReference>
<organism evidence="4 5">
    <name type="scientific">Longimycelium tulufanense</name>
    <dbReference type="NCBI Taxonomy" id="907463"/>
    <lineage>
        <taxon>Bacteria</taxon>
        <taxon>Bacillati</taxon>
        <taxon>Actinomycetota</taxon>
        <taxon>Actinomycetes</taxon>
        <taxon>Pseudonocardiales</taxon>
        <taxon>Pseudonocardiaceae</taxon>
        <taxon>Longimycelium</taxon>
    </lineage>
</organism>
<evidence type="ECO:0000259" key="1">
    <source>
        <dbReference type="Pfam" id="PF00590"/>
    </source>
</evidence>
<accession>A0A8J3C6A6</accession>
<evidence type="ECO:0000259" key="3">
    <source>
        <dbReference type="Pfam" id="PF11760"/>
    </source>
</evidence>
<feature type="domain" description="Cobalamin synthesis G N-terminal" evidence="3">
    <location>
        <begin position="37"/>
        <end position="116"/>
    </location>
</feature>
<sequence>MIGLFAATATGRRSAAVLASHLGPDAVVAEGPVRPALRRLWPRLRAMVFFLAPEDAIRLVGPMLSDRQTDPAVVCVDDAHRYAVVLSSGTASGGNALAQRVGEVLDCVPVTSAAGDAVGSTPLDELVELLDAAVEGDLAQCGIAVLEGAPVRLVNPMRFPLPAMPPNVGEEAEGPEWTVLVEDRIPVEPEQLPEWPGWPVRPASGKLLRLVPRTLVVGIGATGGVSTTAVTSTLSRLQHEHGLDLRAVRSFATVDRKAGERGIVEAVEDHGFWHAETAPPLLRYSAANLSEVDVPNPSAAVREATGTPSVAEAAALLAAREHAGGGRIELIVEKIVGDNVTVAAARVYPRGRLAVVGLGPGPADLRTPRAEAELLRAAAVIGPSRLLGQVRHLIRPGTRAENIIPGAEAAAADRAVALAAAGSSVVLLDTTGVEAHDRVMAAVNRSEQSLTLVTVPGLATEELSGESE</sequence>
<dbReference type="InterPro" id="IPR002750">
    <property type="entry name" value="CobE/GbiG_C"/>
</dbReference>
<dbReference type="Pfam" id="PF11760">
    <property type="entry name" value="CbiG_N"/>
    <property type="match status" value="1"/>
</dbReference>
<protein>
    <submittedName>
        <fullName evidence="4">Uncharacterized protein</fullName>
    </submittedName>
</protein>
<evidence type="ECO:0000259" key="2">
    <source>
        <dbReference type="Pfam" id="PF01890"/>
    </source>
</evidence>
<proteinExistence type="predicted"/>
<dbReference type="PANTHER" id="PTHR47036:SF1">
    <property type="entry name" value="COBALT-FACTOR III C(17)-METHYLTRANSFERASE-RELATED"/>
    <property type="match status" value="1"/>
</dbReference>
<comment type="caution">
    <text evidence="4">The sequence shown here is derived from an EMBL/GenBank/DDBJ whole genome shotgun (WGS) entry which is preliminary data.</text>
</comment>
<dbReference type="InterPro" id="IPR036518">
    <property type="entry name" value="CobE/GbiG_C_sf"/>
</dbReference>
<dbReference type="Proteomes" id="UP000637578">
    <property type="component" value="Unassembled WGS sequence"/>
</dbReference>
<dbReference type="Pfam" id="PF01890">
    <property type="entry name" value="CbiG_C"/>
    <property type="match status" value="1"/>
</dbReference>
<dbReference type="RefSeq" id="WP_229685951.1">
    <property type="nucleotide sequence ID" value="NZ_BMMK01000002.1"/>
</dbReference>
<gene>
    <name evidence="4" type="ORF">GCM10012275_07220</name>
</gene>
<evidence type="ECO:0000313" key="5">
    <source>
        <dbReference type="Proteomes" id="UP000637578"/>
    </source>
</evidence>
<keyword evidence="5" id="KW-1185">Reference proteome</keyword>
<evidence type="ECO:0000313" key="4">
    <source>
        <dbReference type="EMBL" id="GGM38867.1"/>
    </source>
</evidence>
<dbReference type="InterPro" id="IPR000878">
    <property type="entry name" value="4pyrrol_Mease"/>
</dbReference>
<feature type="domain" description="Tetrapyrrole methylase" evidence="1">
    <location>
        <begin position="352"/>
        <end position="458"/>
    </location>
</feature>
<dbReference type="Gene3D" id="3.40.1010.10">
    <property type="entry name" value="Cobalt-precorrin-4 Transmethylase, Domain 1"/>
    <property type="match status" value="1"/>
</dbReference>
<dbReference type="InterPro" id="IPR038029">
    <property type="entry name" value="GbiG_N_sf"/>
</dbReference>
<dbReference type="InterPro" id="IPR035996">
    <property type="entry name" value="4pyrrol_Methylase_sf"/>
</dbReference>
<reference evidence="4" key="2">
    <citation type="submission" date="2020-09" db="EMBL/GenBank/DDBJ databases">
        <authorList>
            <person name="Sun Q."/>
            <person name="Zhou Y."/>
        </authorList>
    </citation>
    <scope>NUCLEOTIDE SEQUENCE</scope>
    <source>
        <strain evidence="4">CGMCC 4.5737</strain>
    </source>
</reference>
<dbReference type="SUPFAM" id="SSF159664">
    <property type="entry name" value="CobE/GbiG C-terminal domain-like"/>
    <property type="match status" value="1"/>
</dbReference>
<dbReference type="Gene3D" id="3.30.420.180">
    <property type="entry name" value="CobE/GbiG C-terminal domain"/>
    <property type="match status" value="1"/>
</dbReference>
<dbReference type="GO" id="GO:0009236">
    <property type="term" value="P:cobalamin biosynthetic process"/>
    <property type="evidence" value="ECO:0007669"/>
    <property type="project" value="InterPro"/>
</dbReference>
<dbReference type="AlphaFoldDB" id="A0A8J3C6A6"/>
<dbReference type="InterPro" id="IPR051810">
    <property type="entry name" value="Precorrin_MeTrfase"/>
</dbReference>
<dbReference type="GO" id="GO:0008168">
    <property type="term" value="F:methyltransferase activity"/>
    <property type="evidence" value="ECO:0007669"/>
    <property type="project" value="InterPro"/>
</dbReference>
<reference evidence="4" key="1">
    <citation type="journal article" date="2014" name="Int. J. Syst. Evol. Microbiol.">
        <title>Complete genome sequence of Corynebacterium casei LMG S-19264T (=DSM 44701T), isolated from a smear-ripened cheese.</title>
        <authorList>
            <consortium name="US DOE Joint Genome Institute (JGI-PGF)"/>
            <person name="Walter F."/>
            <person name="Albersmeier A."/>
            <person name="Kalinowski J."/>
            <person name="Ruckert C."/>
        </authorList>
    </citation>
    <scope>NUCLEOTIDE SEQUENCE</scope>
    <source>
        <strain evidence="4">CGMCC 4.5737</strain>
    </source>
</reference>
<feature type="domain" description="CobE/GbiG C-terminal" evidence="2">
    <location>
        <begin position="215"/>
        <end position="345"/>
    </location>
</feature>
<dbReference type="SUPFAM" id="SSF159672">
    <property type="entry name" value="CbiG N-terminal domain-like"/>
    <property type="match status" value="1"/>
</dbReference>
<dbReference type="Pfam" id="PF00590">
    <property type="entry name" value="TP_methylase"/>
    <property type="match status" value="1"/>
</dbReference>
<dbReference type="PANTHER" id="PTHR47036">
    <property type="entry name" value="COBALT-FACTOR III C(17)-METHYLTRANSFERASE-RELATED"/>
    <property type="match status" value="1"/>
</dbReference>
<dbReference type="Gene3D" id="3.40.50.11220">
    <property type="match status" value="1"/>
</dbReference>
<dbReference type="InterPro" id="IPR014777">
    <property type="entry name" value="4pyrrole_Mease_sub1"/>
</dbReference>
<name>A0A8J3C6A6_9PSEU</name>
<dbReference type="EMBL" id="BMMK01000002">
    <property type="protein sequence ID" value="GGM38867.1"/>
    <property type="molecule type" value="Genomic_DNA"/>
</dbReference>